<dbReference type="InterPro" id="IPR010057">
    <property type="entry name" value="Transcription_activator_Rgg_C"/>
</dbReference>
<dbReference type="CDD" id="cd00093">
    <property type="entry name" value="HTH_XRE"/>
    <property type="match status" value="1"/>
</dbReference>
<dbReference type="InterPro" id="IPR001387">
    <property type="entry name" value="Cro/C1-type_HTH"/>
</dbReference>
<dbReference type="Proteomes" id="UP001178322">
    <property type="component" value="Chromosome"/>
</dbReference>
<dbReference type="GO" id="GO:0003677">
    <property type="term" value="F:DNA binding"/>
    <property type="evidence" value="ECO:0007669"/>
    <property type="project" value="InterPro"/>
</dbReference>
<dbReference type="InterPro" id="IPR011990">
    <property type="entry name" value="TPR-like_helical_dom_sf"/>
</dbReference>
<sequence>MMINTGKLFKAIRKNRALTQVEVARNLISQSTYSKFESGSQDISSGIFLELLNRLNLSVDEFQYISNNYNYGVKNNLIKEFFTLNYNNIRKITILEKKINSFLEKQYDVEIDDIRRICKAFIQMNDNNLETAQQIVEPIWQRISLYEQWYVNDLKIINSILFLFPIDSVADFTKNVLSRLSEYNHYPEAKELESAFTVNLSLLLIKGGKFSEALEIIEHSLLVEKKRLHYTILALYYTRKAICQYSLEVDKPLFYLEKAANLVSIYDDLEYWDCIYKEYMYYTS</sequence>
<dbReference type="EMBL" id="CP126101">
    <property type="protein sequence ID" value="WHY51619.1"/>
    <property type="molecule type" value="Genomic_DNA"/>
</dbReference>
<evidence type="ECO:0000313" key="2">
    <source>
        <dbReference type="EMBL" id="WHY51619.1"/>
    </source>
</evidence>
<dbReference type="RefSeq" id="WP_283870142.1">
    <property type="nucleotide sequence ID" value="NZ_CP126101.1"/>
</dbReference>
<dbReference type="Pfam" id="PF21259">
    <property type="entry name" value="Rgg_C"/>
    <property type="match status" value="1"/>
</dbReference>
<dbReference type="PANTHER" id="PTHR37038">
    <property type="entry name" value="TRANSCRIPTIONAL REGULATOR-RELATED"/>
    <property type="match status" value="1"/>
</dbReference>
<dbReference type="InterPro" id="IPR053163">
    <property type="entry name" value="HTH-type_regulator_Rgg"/>
</dbReference>
<dbReference type="Gene3D" id="1.25.40.10">
    <property type="entry name" value="Tetratricopeptide repeat domain"/>
    <property type="match status" value="1"/>
</dbReference>
<dbReference type="Pfam" id="PF01381">
    <property type="entry name" value="HTH_3"/>
    <property type="match status" value="1"/>
</dbReference>
<proteinExistence type="predicted"/>
<reference evidence="2" key="1">
    <citation type="submission" date="2023-05" db="EMBL/GenBank/DDBJ databases">
        <title>Comparative genomics of Bacillaceae isolates and their secondary metabolite potential.</title>
        <authorList>
            <person name="Song L."/>
            <person name="Nielsen L.J."/>
            <person name="Mohite O."/>
            <person name="Xu X."/>
            <person name="Weber T."/>
            <person name="Kovacs A.T."/>
        </authorList>
    </citation>
    <scope>NUCLEOTIDE SEQUENCE</scope>
    <source>
        <strain evidence="2">LY1</strain>
    </source>
</reference>
<dbReference type="InterPro" id="IPR010982">
    <property type="entry name" value="Lambda_DNA-bd_dom_sf"/>
</dbReference>
<dbReference type="PROSITE" id="PS50943">
    <property type="entry name" value="HTH_CROC1"/>
    <property type="match status" value="1"/>
</dbReference>
<dbReference type="SMART" id="SM00530">
    <property type="entry name" value="HTH_XRE"/>
    <property type="match status" value="1"/>
</dbReference>
<dbReference type="AlphaFoldDB" id="A0AAX3WXX3"/>
<organism evidence="2 3">
    <name type="scientific">Lysinibacillus pakistanensis</name>
    <dbReference type="NCBI Taxonomy" id="759811"/>
    <lineage>
        <taxon>Bacteria</taxon>
        <taxon>Bacillati</taxon>
        <taxon>Bacillota</taxon>
        <taxon>Bacilli</taxon>
        <taxon>Bacillales</taxon>
        <taxon>Bacillaceae</taxon>
        <taxon>Lysinibacillus</taxon>
    </lineage>
</organism>
<gene>
    <name evidence="2" type="ORF">QNH24_25790</name>
</gene>
<evidence type="ECO:0000313" key="3">
    <source>
        <dbReference type="Proteomes" id="UP001178322"/>
    </source>
</evidence>
<dbReference type="PANTHER" id="PTHR37038:SF13">
    <property type="entry name" value="HTH CRO_C1-TYPE DOMAIN-CONTAINING PROTEIN"/>
    <property type="match status" value="1"/>
</dbReference>
<dbReference type="SUPFAM" id="SSF47413">
    <property type="entry name" value="lambda repressor-like DNA-binding domains"/>
    <property type="match status" value="1"/>
</dbReference>
<feature type="domain" description="HTH cro/C1-type" evidence="1">
    <location>
        <begin position="9"/>
        <end position="62"/>
    </location>
</feature>
<name>A0AAX3WXX3_9BACI</name>
<protein>
    <submittedName>
        <fullName evidence="2">Helix-turn-helix transcriptional regulator</fullName>
    </submittedName>
</protein>
<evidence type="ECO:0000259" key="1">
    <source>
        <dbReference type="PROSITE" id="PS50943"/>
    </source>
</evidence>
<accession>A0AAX3WXX3</accession>